<dbReference type="AlphaFoldDB" id="A0A8H5F5D3"/>
<dbReference type="Gene3D" id="3.60.10.10">
    <property type="entry name" value="Endonuclease/exonuclease/phosphatase"/>
    <property type="match status" value="1"/>
</dbReference>
<sequence>MVTTNIVIFEHQKQQLGAPSASLVSLLLSPDIGNTIPARIEPQQQQQETTQAQPLPKTGKTVRANLKLATQNLRGTKTRHKWKDVNTCFKRNAIGLAAVQETHYLDEDDIKKINDTPGYRIHLFHSGNPDKPNCAGVGIVLNKYLTKWQDAHAESLIPGRAMRMTLPWQENASLHVLAVYAPNSTSENAMFWKDLRTIWTDRNLPKPDILLGDFNLTESPIDREPAHFTYTDANNELDELKTTLGVVDAWRLDFPSREEFTWEKPVKRDVKSRIDRIYLLYALHPLAFEWDISQTEVKTDHKMVSTRITTENSPEIGKGRWCIPPALLKDKSFVDHITKSGIALNQAISKATQQKDTPGTDPTLIQSIYAKWKHELLSYARNVARAKMPRIDARIVQLKSEITTIQRRSDIPLDQKMIEKCIIEQEITDLIAIRVKLSRDYMDVTGWINRETIRKPWINENKEKKPRDTFYRLKVPESNPLTYVTSTKEMAELATEHHVNLQSLELPDDNDENSCNTEEVLSSLSSFLTEEQTISLDNTFDDEDIESSIHHLPPGTAPGLDGLPHELWKSVLDRHLTLSKAGKETFDPIYTLRVVFNNIIEFGTNPNSGFAEGWMCPLYKKNDRTDIANYRPITVLNADYKLFTRILSVRAPIRLGGRKLIDLKSRNDAIELRKYQRYCATNPNERPKWAFVADEILKPHIEIYNNVQDNESIILPPLQKFDIHTKSRLAPLPAPLCRMLQTKDTYNTVFNPPCIPEELKLQLPLWYHPGNDANNPDYIKSLQLEMLLNSIGVLYNPTIQQEEIANVPPARKT</sequence>
<dbReference type="Pfam" id="PF03372">
    <property type="entry name" value="Exo_endo_phos"/>
    <property type="match status" value="1"/>
</dbReference>
<name>A0A8H5F5D3_9AGAR</name>
<evidence type="ECO:0000313" key="2">
    <source>
        <dbReference type="EMBL" id="KAF5324177.1"/>
    </source>
</evidence>
<proteinExistence type="predicted"/>
<dbReference type="Proteomes" id="UP000567179">
    <property type="component" value="Unassembled WGS sequence"/>
</dbReference>
<dbReference type="SUPFAM" id="SSF56219">
    <property type="entry name" value="DNase I-like"/>
    <property type="match status" value="1"/>
</dbReference>
<reference evidence="2 3" key="1">
    <citation type="journal article" date="2020" name="ISME J.">
        <title>Uncovering the hidden diversity of litter-decomposition mechanisms in mushroom-forming fungi.</title>
        <authorList>
            <person name="Floudas D."/>
            <person name="Bentzer J."/>
            <person name="Ahren D."/>
            <person name="Johansson T."/>
            <person name="Persson P."/>
            <person name="Tunlid A."/>
        </authorList>
    </citation>
    <scope>NUCLEOTIDE SEQUENCE [LARGE SCALE GENOMIC DNA]</scope>
    <source>
        <strain evidence="2 3">CBS 101986</strain>
    </source>
</reference>
<comment type="caution">
    <text evidence="2">The sequence shown here is derived from an EMBL/GenBank/DDBJ whole genome shotgun (WGS) entry which is preliminary data.</text>
</comment>
<organism evidence="2 3">
    <name type="scientific">Psilocybe cf. subviscida</name>
    <dbReference type="NCBI Taxonomy" id="2480587"/>
    <lineage>
        <taxon>Eukaryota</taxon>
        <taxon>Fungi</taxon>
        <taxon>Dikarya</taxon>
        <taxon>Basidiomycota</taxon>
        <taxon>Agaricomycotina</taxon>
        <taxon>Agaricomycetes</taxon>
        <taxon>Agaricomycetidae</taxon>
        <taxon>Agaricales</taxon>
        <taxon>Agaricineae</taxon>
        <taxon>Strophariaceae</taxon>
        <taxon>Psilocybe</taxon>
    </lineage>
</organism>
<accession>A0A8H5F5D3</accession>
<protein>
    <recommendedName>
        <fullName evidence="1">Endonuclease/exonuclease/phosphatase domain-containing protein</fullName>
    </recommendedName>
</protein>
<dbReference type="EMBL" id="JAACJJ010000016">
    <property type="protein sequence ID" value="KAF5324177.1"/>
    <property type="molecule type" value="Genomic_DNA"/>
</dbReference>
<evidence type="ECO:0000313" key="3">
    <source>
        <dbReference type="Proteomes" id="UP000567179"/>
    </source>
</evidence>
<evidence type="ECO:0000259" key="1">
    <source>
        <dbReference type="Pfam" id="PF03372"/>
    </source>
</evidence>
<dbReference type="GO" id="GO:0003824">
    <property type="term" value="F:catalytic activity"/>
    <property type="evidence" value="ECO:0007669"/>
    <property type="project" value="InterPro"/>
</dbReference>
<gene>
    <name evidence="2" type="ORF">D9619_011162</name>
</gene>
<keyword evidence="3" id="KW-1185">Reference proteome</keyword>
<feature type="domain" description="Endonuclease/exonuclease/phosphatase" evidence="1">
    <location>
        <begin position="97"/>
        <end position="278"/>
    </location>
</feature>
<dbReference type="InterPro" id="IPR036691">
    <property type="entry name" value="Endo/exonu/phosph_ase_sf"/>
</dbReference>
<dbReference type="PANTHER" id="PTHR31635">
    <property type="entry name" value="REVERSE TRANSCRIPTASE DOMAIN-CONTAINING PROTEIN-RELATED"/>
    <property type="match status" value="1"/>
</dbReference>
<dbReference type="InterPro" id="IPR005135">
    <property type="entry name" value="Endo/exonuclease/phosphatase"/>
</dbReference>
<dbReference type="PANTHER" id="PTHR31635:SF196">
    <property type="entry name" value="REVERSE TRANSCRIPTASE DOMAIN-CONTAINING PROTEIN-RELATED"/>
    <property type="match status" value="1"/>
</dbReference>
<dbReference type="OrthoDB" id="416119at2759"/>